<evidence type="ECO:0000313" key="2">
    <source>
        <dbReference type="EMBL" id="NNH73234.1"/>
    </source>
</evidence>
<comment type="caution">
    <text evidence="2">The sequence shown here is derived from an EMBL/GenBank/DDBJ whole genome shotgun (WGS) entry which is preliminary data.</text>
</comment>
<dbReference type="InterPro" id="IPR000084">
    <property type="entry name" value="PE-PGRS_N"/>
</dbReference>
<dbReference type="EMBL" id="JABELX010000009">
    <property type="protein sequence ID" value="NNH73234.1"/>
    <property type="molecule type" value="Genomic_DNA"/>
</dbReference>
<sequence length="105" mass="10430">MFLNVDPEQLPITGAQLTAANQVLESALSATAATAVPVPAGLDTVSFAATAALALHAVTFYSNAVEGAIQLQAGAIQLGPTGVNYRAADTAGGGSVAQHNAGFTY</sequence>
<name>A0A849C3G5_9NOCA</name>
<proteinExistence type="predicted"/>
<dbReference type="AlphaFoldDB" id="A0A849C3G5"/>
<dbReference type="Pfam" id="PF00934">
    <property type="entry name" value="PE"/>
    <property type="match status" value="1"/>
</dbReference>
<dbReference type="Gene3D" id="1.10.287.850">
    <property type="entry name" value="HP0062-like domain"/>
    <property type="match status" value="1"/>
</dbReference>
<reference evidence="2 3" key="1">
    <citation type="submission" date="2020-05" db="EMBL/GenBank/DDBJ databases">
        <title>MicrobeNet Type strains.</title>
        <authorList>
            <person name="Nicholson A.C."/>
        </authorList>
    </citation>
    <scope>NUCLEOTIDE SEQUENCE [LARGE SCALE GENOMIC DNA]</scope>
    <source>
        <strain evidence="2 3">JCM 3224</strain>
    </source>
</reference>
<evidence type="ECO:0000259" key="1">
    <source>
        <dbReference type="Pfam" id="PF00934"/>
    </source>
</evidence>
<evidence type="ECO:0000313" key="3">
    <source>
        <dbReference type="Proteomes" id="UP000586827"/>
    </source>
</evidence>
<keyword evidence="3" id="KW-1185">Reference proteome</keyword>
<accession>A0A849C3G5</accession>
<gene>
    <name evidence="2" type="ORF">HLB23_25820</name>
</gene>
<dbReference type="Proteomes" id="UP000586827">
    <property type="component" value="Unassembled WGS sequence"/>
</dbReference>
<protein>
    <submittedName>
        <fullName evidence="2">PE domain-containing protein</fullName>
    </submittedName>
</protein>
<dbReference type="RefSeq" id="WP_067527744.1">
    <property type="nucleotide sequence ID" value="NZ_JABELX010000009.1"/>
</dbReference>
<organism evidence="2 3">
    <name type="scientific">Nocardia uniformis</name>
    <dbReference type="NCBI Taxonomy" id="53432"/>
    <lineage>
        <taxon>Bacteria</taxon>
        <taxon>Bacillati</taxon>
        <taxon>Actinomycetota</taxon>
        <taxon>Actinomycetes</taxon>
        <taxon>Mycobacteriales</taxon>
        <taxon>Nocardiaceae</taxon>
        <taxon>Nocardia</taxon>
    </lineage>
</organism>
<feature type="domain" description="PE" evidence="1">
    <location>
        <begin position="3"/>
        <end position="91"/>
    </location>
</feature>